<keyword evidence="3" id="KW-0223">Dioxygenase</keyword>
<protein>
    <submittedName>
        <fullName evidence="3">Phytanoyl-CoA dioxygenase family protein</fullName>
    </submittedName>
</protein>
<dbReference type="AlphaFoldDB" id="A0A7C4LJ93"/>
<accession>A0A7C4LJ93</accession>
<evidence type="ECO:0000313" key="3">
    <source>
        <dbReference type="EMBL" id="HGT38133.1"/>
    </source>
</evidence>
<gene>
    <name evidence="3" type="ORF">ENS64_02520</name>
</gene>
<name>A0A7C4LJ93_9PLAN</name>
<organism evidence="3">
    <name type="scientific">Schlesneria paludicola</name>
    <dbReference type="NCBI Taxonomy" id="360056"/>
    <lineage>
        <taxon>Bacteria</taxon>
        <taxon>Pseudomonadati</taxon>
        <taxon>Planctomycetota</taxon>
        <taxon>Planctomycetia</taxon>
        <taxon>Planctomycetales</taxon>
        <taxon>Planctomycetaceae</taxon>
        <taxon>Schlesneria</taxon>
    </lineage>
</organism>
<dbReference type="GO" id="GO:0005506">
    <property type="term" value="F:iron ion binding"/>
    <property type="evidence" value="ECO:0007669"/>
    <property type="project" value="UniProtKB-ARBA"/>
</dbReference>
<dbReference type="GO" id="GO:0016706">
    <property type="term" value="F:2-oxoglutarate-dependent dioxygenase activity"/>
    <property type="evidence" value="ECO:0007669"/>
    <property type="project" value="UniProtKB-ARBA"/>
</dbReference>
<dbReference type="EMBL" id="DSVQ01000006">
    <property type="protein sequence ID" value="HGT38133.1"/>
    <property type="molecule type" value="Genomic_DNA"/>
</dbReference>
<dbReference type="SUPFAM" id="SSF51197">
    <property type="entry name" value="Clavaminate synthase-like"/>
    <property type="match status" value="1"/>
</dbReference>
<dbReference type="Pfam" id="PF05721">
    <property type="entry name" value="PhyH"/>
    <property type="match status" value="1"/>
</dbReference>
<dbReference type="Gene3D" id="2.60.120.620">
    <property type="entry name" value="q2cbj1_9rhob like domain"/>
    <property type="match status" value="1"/>
</dbReference>
<dbReference type="PANTHER" id="PTHR20883">
    <property type="entry name" value="PHYTANOYL-COA DIOXYGENASE DOMAIN CONTAINING 1"/>
    <property type="match status" value="1"/>
</dbReference>
<evidence type="ECO:0000256" key="1">
    <source>
        <dbReference type="ARBA" id="ARBA00001954"/>
    </source>
</evidence>
<feature type="region of interest" description="Disordered" evidence="2">
    <location>
        <begin position="1"/>
        <end position="27"/>
    </location>
</feature>
<evidence type="ECO:0000256" key="2">
    <source>
        <dbReference type="SAM" id="MobiDB-lite"/>
    </source>
</evidence>
<proteinExistence type="predicted"/>
<dbReference type="PANTHER" id="PTHR20883:SF48">
    <property type="entry name" value="ECTOINE DIOXYGENASE"/>
    <property type="match status" value="1"/>
</dbReference>
<dbReference type="InterPro" id="IPR008775">
    <property type="entry name" value="Phytyl_CoA_dOase-like"/>
</dbReference>
<comment type="cofactor">
    <cofactor evidence="1">
        <name>Fe(2+)</name>
        <dbReference type="ChEBI" id="CHEBI:29033"/>
    </cofactor>
</comment>
<sequence length="288" mass="32303">MTAVGNLPFSNRGRQWPGPLPPPAASPEGWIVSDRFTADELSRFQQDGYFIARGLADTDTVRLIREITLEHLRREIPPVEFEAELHYPGAPASLDAQGGRTIRRLKQAHSRGYVFTEWLLRPALLHRLQQLLGPRVVCPLAHHNCIMTKQPRFSSDTGWHQDIRYWSFHRHELVNAWLALGEERAENGGLWVIPGSHRQTFRAEQFDAAKFFREDLPENQPLLGSRVEVVLAPGDVLFFHCLTLHAASRNLTSEPKLSVVFTFRGDGNAPVAGSRSAASPELVLTPGA</sequence>
<keyword evidence="3" id="KW-0560">Oxidoreductase</keyword>
<comment type="caution">
    <text evidence="3">The sequence shown here is derived from an EMBL/GenBank/DDBJ whole genome shotgun (WGS) entry which is preliminary data.</text>
</comment>
<reference evidence="3" key="1">
    <citation type="journal article" date="2020" name="mSystems">
        <title>Genome- and Community-Level Interaction Insights into Carbon Utilization and Element Cycling Functions of Hydrothermarchaeota in Hydrothermal Sediment.</title>
        <authorList>
            <person name="Zhou Z."/>
            <person name="Liu Y."/>
            <person name="Xu W."/>
            <person name="Pan J."/>
            <person name="Luo Z.H."/>
            <person name="Li M."/>
        </authorList>
    </citation>
    <scope>NUCLEOTIDE SEQUENCE [LARGE SCALE GENOMIC DNA]</scope>
    <source>
        <strain evidence="3">SpSt-508</strain>
    </source>
</reference>